<dbReference type="Proteomes" id="UP000041254">
    <property type="component" value="Unassembled WGS sequence"/>
</dbReference>
<organism evidence="1 2">
    <name type="scientific">Vitrella brassicaformis (strain CCMP3155)</name>
    <dbReference type="NCBI Taxonomy" id="1169540"/>
    <lineage>
        <taxon>Eukaryota</taxon>
        <taxon>Sar</taxon>
        <taxon>Alveolata</taxon>
        <taxon>Colpodellida</taxon>
        <taxon>Vitrellaceae</taxon>
        <taxon>Vitrella</taxon>
    </lineage>
</organism>
<evidence type="ECO:0000313" key="2">
    <source>
        <dbReference type="Proteomes" id="UP000041254"/>
    </source>
</evidence>
<dbReference type="VEuPathDB" id="CryptoDB:Vbra_13940"/>
<proteinExistence type="predicted"/>
<reference evidence="1 2" key="1">
    <citation type="submission" date="2014-11" db="EMBL/GenBank/DDBJ databases">
        <authorList>
            <person name="Zhu J."/>
            <person name="Qi W."/>
            <person name="Song R."/>
        </authorList>
    </citation>
    <scope>NUCLEOTIDE SEQUENCE [LARGE SCALE GENOMIC DNA]</scope>
</reference>
<gene>
    <name evidence="1" type="ORF">Vbra_13940</name>
</gene>
<sequence length="81" mass="8965">MQQWFQGYDPKGTTWRHFGHQQDSAGAFLACGESTALGVLGSLEEGRSSRFRGHGGREFVVSGVERWRVGAAVWRLKLAAQ</sequence>
<keyword evidence="2" id="KW-1185">Reference proteome</keyword>
<accession>A0A0G4EX31</accession>
<protein>
    <submittedName>
        <fullName evidence="1">Uncharacterized protein</fullName>
    </submittedName>
</protein>
<dbReference type="EMBL" id="CDMY01000344">
    <property type="protein sequence ID" value="CEM03552.1"/>
    <property type="molecule type" value="Genomic_DNA"/>
</dbReference>
<dbReference type="InParanoid" id="A0A0G4EX31"/>
<dbReference type="AlphaFoldDB" id="A0A0G4EX31"/>
<evidence type="ECO:0000313" key="1">
    <source>
        <dbReference type="EMBL" id="CEM03552.1"/>
    </source>
</evidence>
<name>A0A0G4EX31_VITBC</name>